<feature type="compositionally biased region" description="Polar residues" evidence="18">
    <location>
        <begin position="215"/>
        <end position="241"/>
    </location>
</feature>
<evidence type="ECO:0000256" key="3">
    <source>
        <dbReference type="ARBA" id="ARBA00022528"/>
    </source>
</evidence>
<dbReference type="CDD" id="cd01853">
    <property type="entry name" value="Toc34_like"/>
    <property type="match status" value="1"/>
</dbReference>
<keyword evidence="10" id="KW-0460">Magnesium</keyword>
<dbReference type="PANTHER" id="PTHR10903:SF135">
    <property type="entry name" value="TRANSLOCASE OF CHLOROPLAST 120, CHLOROPLASTIC-RELATED"/>
    <property type="match status" value="1"/>
</dbReference>
<evidence type="ECO:0000256" key="4">
    <source>
        <dbReference type="ARBA" id="ARBA00022640"/>
    </source>
</evidence>
<keyword evidence="12" id="KW-1133">Transmembrane helix</keyword>
<evidence type="ECO:0000313" key="21">
    <source>
        <dbReference type="Proteomes" id="UP001327560"/>
    </source>
</evidence>
<proteinExistence type="inferred from homology"/>
<dbReference type="NCBIfam" id="TIGR00993">
    <property type="entry name" value="3a0901s04IAP86"/>
    <property type="match status" value="1"/>
</dbReference>
<dbReference type="Pfam" id="PF11886">
    <property type="entry name" value="TOC159_MAD"/>
    <property type="match status" value="1"/>
</dbReference>
<organism evidence="20 21">
    <name type="scientific">Canna indica</name>
    <name type="common">Indian-shot</name>
    <dbReference type="NCBI Taxonomy" id="4628"/>
    <lineage>
        <taxon>Eukaryota</taxon>
        <taxon>Viridiplantae</taxon>
        <taxon>Streptophyta</taxon>
        <taxon>Embryophyta</taxon>
        <taxon>Tracheophyta</taxon>
        <taxon>Spermatophyta</taxon>
        <taxon>Magnoliopsida</taxon>
        <taxon>Liliopsida</taxon>
        <taxon>Zingiberales</taxon>
        <taxon>Cannaceae</taxon>
        <taxon>Canna</taxon>
    </lineage>
</organism>
<dbReference type="InterPro" id="IPR045058">
    <property type="entry name" value="GIMA/IAN/Toc"/>
</dbReference>
<keyword evidence="8" id="KW-0378">Hydrolase</keyword>
<gene>
    <name evidence="20" type="ORF">Cni_G18445</name>
</gene>
<dbReference type="PROSITE" id="PS51720">
    <property type="entry name" value="G_AIG1"/>
    <property type="match status" value="1"/>
</dbReference>
<evidence type="ECO:0000313" key="20">
    <source>
        <dbReference type="EMBL" id="WOL09692.1"/>
    </source>
</evidence>
<dbReference type="GO" id="GO:0015031">
    <property type="term" value="P:protein transport"/>
    <property type="evidence" value="ECO:0007669"/>
    <property type="project" value="UniProtKB-KW"/>
</dbReference>
<feature type="region of interest" description="Disordered" evidence="18">
    <location>
        <begin position="175"/>
        <end position="249"/>
    </location>
</feature>
<dbReference type="InterPro" id="IPR006703">
    <property type="entry name" value="G_AIG1"/>
</dbReference>
<evidence type="ECO:0000256" key="18">
    <source>
        <dbReference type="SAM" id="MobiDB-lite"/>
    </source>
</evidence>
<dbReference type="InterPro" id="IPR005690">
    <property type="entry name" value="Toc86_159"/>
</dbReference>
<evidence type="ECO:0000256" key="9">
    <source>
        <dbReference type="ARBA" id="ARBA00022805"/>
    </source>
</evidence>
<reference evidence="20 21" key="1">
    <citation type="submission" date="2023-10" db="EMBL/GenBank/DDBJ databases">
        <title>Chromosome-scale genome assembly provides insights into flower coloration mechanisms of Canna indica.</title>
        <authorList>
            <person name="Li C."/>
        </authorList>
    </citation>
    <scope>NUCLEOTIDE SEQUENCE [LARGE SCALE GENOMIC DNA]</scope>
    <source>
        <tissue evidence="20">Flower</tissue>
    </source>
</reference>
<feature type="region of interest" description="Disordered" evidence="18">
    <location>
        <begin position="1"/>
        <end position="77"/>
    </location>
</feature>
<dbReference type="GO" id="GO:0005525">
    <property type="term" value="F:GTP binding"/>
    <property type="evidence" value="ECO:0007669"/>
    <property type="project" value="UniProtKB-KW"/>
</dbReference>
<accession>A0AAQ3KPC7</accession>
<feature type="compositionally biased region" description="Basic and acidic residues" evidence="18">
    <location>
        <begin position="1"/>
        <end position="14"/>
    </location>
</feature>
<keyword evidence="3" id="KW-0150">Chloroplast</keyword>
<keyword evidence="7" id="KW-0547">Nucleotide-binding</keyword>
<evidence type="ECO:0000259" key="19">
    <source>
        <dbReference type="PROSITE" id="PS51720"/>
    </source>
</evidence>
<evidence type="ECO:0000256" key="10">
    <source>
        <dbReference type="ARBA" id="ARBA00022842"/>
    </source>
</evidence>
<keyword evidence="11" id="KW-0653">Protein transport</keyword>
<keyword evidence="4" id="KW-0934">Plastid</keyword>
<dbReference type="AlphaFoldDB" id="A0AAQ3KPC7"/>
<evidence type="ECO:0000256" key="5">
    <source>
        <dbReference type="ARBA" id="ARBA00022692"/>
    </source>
</evidence>
<dbReference type="SUPFAM" id="SSF52540">
    <property type="entry name" value="P-loop containing nucleoside triphosphate hydrolases"/>
    <property type="match status" value="1"/>
</dbReference>
<feature type="compositionally biased region" description="Basic and acidic residues" evidence="18">
    <location>
        <begin position="33"/>
        <end position="44"/>
    </location>
</feature>
<comment type="function">
    <text evidence="17">GTPase involved in protein precursor import into chloroplasts. Seems to recognize chloroplast-destined precursor proteins and regulate their presentation to the translocation channel through GTP hydrolysis. Probably specialized in the import of nuclear encoded non-photosynthetic preproteins from the cytoplasm to the chloroplast.</text>
</comment>
<dbReference type="GO" id="GO:0045036">
    <property type="term" value="P:protein targeting to chloroplast"/>
    <property type="evidence" value="ECO:0007669"/>
    <property type="project" value="InterPro"/>
</dbReference>
<keyword evidence="9" id="KW-1002">Plastid outer membrane</keyword>
<evidence type="ECO:0000256" key="7">
    <source>
        <dbReference type="ARBA" id="ARBA00022741"/>
    </source>
</evidence>
<keyword evidence="6" id="KW-0479">Metal-binding</keyword>
<protein>
    <recommendedName>
        <fullName evidence="19">AIG1-type G domain-containing protein</fullName>
    </recommendedName>
</protein>
<feature type="domain" description="AIG1-type G" evidence="19">
    <location>
        <begin position="371"/>
        <end position="601"/>
    </location>
</feature>
<dbReference type="GO" id="GO:0046872">
    <property type="term" value="F:metal ion binding"/>
    <property type="evidence" value="ECO:0007669"/>
    <property type="project" value="UniProtKB-KW"/>
</dbReference>
<evidence type="ECO:0000256" key="16">
    <source>
        <dbReference type="ARBA" id="ARBA00023775"/>
    </source>
</evidence>
<evidence type="ECO:0000256" key="14">
    <source>
        <dbReference type="ARBA" id="ARBA00023136"/>
    </source>
</evidence>
<dbReference type="Pfam" id="PF04548">
    <property type="entry name" value="AIG1"/>
    <property type="match status" value="1"/>
</dbReference>
<dbReference type="Proteomes" id="UP001327560">
    <property type="component" value="Chromosome 6"/>
</dbReference>
<sequence length="1005" mass="111066">METRAAAFGEERGSGDLALAAENGDCPRGANGDPRESEDRPKVLEEDEVFEEAKEPSLHLLPDLHDGLMSNGTTAEPESIESIDLLVADENPEEQVPGNPTDAEVHCIEKFDGDEINRQSNGEQKEEEMVVPDKFDASIEVQNCDQDIGEHVSVASEERIIACCEVYCADGEEDKEESVPLKSIPIVVTEDESSGSRTSNPDNGNIKQLEKESVENLNCSNSERNEIAKSTSSTEIPSTSGPAKCACLPSRPAGLGTSAPLLEPSARSFQQSRTNGSAPPRVSQPTDEPTNDDGEENDEIREKLQMKRVEFLRLVHRLGQTPHNVVVAQVLYRLGLAEQLKRNTNRHSVFRFDRAIVMAEQLEAAGLKPLDFSCTIMVIGKTGVGKSATINSILDEAKLPIDAFQLGTKKVQEVVGTVQGTKVRFIDTPGLFSSSFDQHRNEKILRSVKRFINKSPPDVVLYFDRLDMHSRDYGDAPLMRTITKTFGSSIWYNAIVVLTHAASAPPDGLYGSSLSYDTFVNQRSHVVQQAIHQAAGDVHLMNPFALAENHLACRKNRAGQRVLPNGQVWKPQLLLLSFASKILIEASMLLKFQDSLPGKLFGSRPRVPPLPFLLSSLLQSRPQLKLPEEQFGDDDNWDEDLDATSDSDEGSDYDELPPFKPLTKSQLAKLSKTQKKAYFEELDYRERLFYKKQLKEEKRQWKLAKKMADIAKDISDEYSNKYFGEESNGSAYVTVPMPDYVLPNSFDSDNPTHRYRFLDSTNQWLIRPVFDSQGWDHDVGYDGLNMEGAFVIKEKIPLSVTGQLTKDKKECALQMEMASSLKHSESKATSLRLNMQTVGKDVAYTLRGETSFRNFRRNNTGAGISVTILGGSTSAGLKFEDLLTISKRLRVLMSGGAMASRGHVAYGGCLEATLRDKDFPIGQALSTLALSIVDWHGELALGCNIQSQFPLGRINHLIAHANLSNKGTGQIAVGLNSSEHLQVALLALVPIIRNVKRMLGSSHSM</sequence>
<name>A0AAQ3KPC7_9LILI</name>
<evidence type="ECO:0000256" key="17">
    <source>
        <dbReference type="ARBA" id="ARBA00045184"/>
    </source>
</evidence>
<evidence type="ECO:0000256" key="2">
    <source>
        <dbReference type="ARBA" id="ARBA00022448"/>
    </source>
</evidence>
<comment type="similarity">
    <text evidence="16">Belongs to the TRAFAC class TrmE-Era-EngA-EngB-Septin-like GTPase superfamily. AIG1/Toc34/Toc159-like paraseptin GTPase family. TOC159 subfamily.</text>
</comment>
<feature type="compositionally biased region" description="Basic and acidic residues" evidence="18">
    <location>
        <begin position="51"/>
        <end position="66"/>
    </location>
</feature>
<dbReference type="PANTHER" id="PTHR10903">
    <property type="entry name" value="GTPASE, IMAP FAMILY MEMBER-RELATED"/>
    <property type="match status" value="1"/>
</dbReference>
<evidence type="ECO:0000256" key="15">
    <source>
        <dbReference type="ARBA" id="ARBA00023766"/>
    </source>
</evidence>
<comment type="cofactor">
    <cofactor evidence="1">
        <name>Mg(2+)</name>
        <dbReference type="ChEBI" id="CHEBI:18420"/>
    </cofactor>
</comment>
<keyword evidence="14" id="KW-0472">Membrane</keyword>
<dbReference type="InterPro" id="IPR024283">
    <property type="entry name" value="TOC159_MAD"/>
</dbReference>
<dbReference type="FunFam" id="3.40.50.300:FF:000413">
    <property type="entry name" value="Translocase of chloroplast 120, chloroplastic"/>
    <property type="match status" value="1"/>
</dbReference>
<keyword evidence="13" id="KW-0342">GTP-binding</keyword>
<keyword evidence="21" id="KW-1185">Reference proteome</keyword>
<keyword evidence="5" id="KW-0812">Transmembrane</keyword>
<feature type="compositionally biased region" description="Polar residues" evidence="18">
    <location>
        <begin position="195"/>
        <end position="206"/>
    </location>
</feature>
<dbReference type="EMBL" id="CP136895">
    <property type="protein sequence ID" value="WOL09692.1"/>
    <property type="molecule type" value="Genomic_DNA"/>
</dbReference>
<dbReference type="Gene3D" id="3.40.50.300">
    <property type="entry name" value="P-loop containing nucleotide triphosphate hydrolases"/>
    <property type="match status" value="1"/>
</dbReference>
<evidence type="ECO:0000256" key="1">
    <source>
        <dbReference type="ARBA" id="ARBA00001946"/>
    </source>
</evidence>
<comment type="subcellular location">
    <subcellularLocation>
        <location evidence="15">Plastid</location>
        <location evidence="15">Chloroplast outer membrane</location>
        <topology evidence="15">Single-pass membrane protein</topology>
    </subcellularLocation>
</comment>
<feature type="compositionally biased region" description="Acidic residues" evidence="18">
    <location>
        <begin position="630"/>
        <end position="655"/>
    </location>
</feature>
<evidence type="ECO:0000256" key="12">
    <source>
        <dbReference type="ARBA" id="ARBA00022989"/>
    </source>
</evidence>
<dbReference type="GO" id="GO:0003924">
    <property type="term" value="F:GTPase activity"/>
    <property type="evidence" value="ECO:0007669"/>
    <property type="project" value="InterPro"/>
</dbReference>
<feature type="compositionally biased region" description="Polar residues" evidence="18">
    <location>
        <begin position="267"/>
        <end position="288"/>
    </location>
</feature>
<evidence type="ECO:0000256" key="11">
    <source>
        <dbReference type="ARBA" id="ARBA00022927"/>
    </source>
</evidence>
<feature type="region of interest" description="Disordered" evidence="18">
    <location>
        <begin position="628"/>
        <end position="658"/>
    </location>
</feature>
<keyword evidence="2" id="KW-0813">Transport</keyword>
<feature type="region of interest" description="Disordered" evidence="18">
    <location>
        <begin position="266"/>
        <end position="297"/>
    </location>
</feature>
<dbReference type="InterPro" id="IPR027417">
    <property type="entry name" value="P-loop_NTPase"/>
</dbReference>
<evidence type="ECO:0000256" key="13">
    <source>
        <dbReference type="ARBA" id="ARBA00023134"/>
    </source>
</evidence>
<dbReference type="GO" id="GO:0009707">
    <property type="term" value="C:chloroplast outer membrane"/>
    <property type="evidence" value="ECO:0007669"/>
    <property type="project" value="UniProtKB-SubCell"/>
</dbReference>
<evidence type="ECO:0000256" key="6">
    <source>
        <dbReference type="ARBA" id="ARBA00022723"/>
    </source>
</evidence>
<evidence type="ECO:0000256" key="8">
    <source>
        <dbReference type="ARBA" id="ARBA00022801"/>
    </source>
</evidence>